<dbReference type="InterPro" id="IPR029068">
    <property type="entry name" value="Glyas_Bleomycin-R_OHBP_Dase"/>
</dbReference>
<comment type="similarity">
    <text evidence="1">Belongs to the Nudix hydrolase family.</text>
</comment>
<sequence length="482" mass="52849">MNDHAADRPDIRAAWAERLADWLPRAPCDVLDLGCGTGSLALLAREQGHRVTGVDLSPAMAERARAKLGPEARVLVGDAARPPVGEEKFDVVLARHVLCTFADPAAVLRHWYALLRPGGRLVLVEGVRGGSGLPVERITEALAPLAARVHVQDLAQDSRLWGEQADDLRYAVVARQEPRRHREVVDVHLIVRRGDEVLLARRAGTGYADGLWHLPSGHVEDGEDVRAALLREAEEEVGLRIAAADVRTALVMQHRGPGGAPRIGWFFEAATDQTPVNCEPDKCDALSWFPLTALPEGTVAYAHAGLEAYARGERFLLHWHEDDDAIAYEEDRDRSVRLPGTTAGALHHIELWVPDLDAAAASWAWLLGELGYVPYQSWELGRSWRLGDTYVVIEQSRDLAGDRHERTAPGLNHLAFHVRDRAALDALVERAAAHGWSLLYAEDHPYAGGRQHCAAYLEDSLGYEVELVADGRPLSPGSSSTP</sequence>
<evidence type="ECO:0000313" key="5">
    <source>
        <dbReference type="EMBL" id="MBC9715353.1"/>
    </source>
</evidence>
<evidence type="ECO:0000313" key="6">
    <source>
        <dbReference type="Proteomes" id="UP000642284"/>
    </source>
</evidence>
<dbReference type="GO" id="GO:0032259">
    <property type="term" value="P:methylation"/>
    <property type="evidence" value="ECO:0007669"/>
    <property type="project" value="UniProtKB-KW"/>
</dbReference>
<feature type="domain" description="VOC" evidence="4">
    <location>
        <begin position="345"/>
        <end position="470"/>
    </location>
</feature>
<dbReference type="Proteomes" id="UP000642284">
    <property type="component" value="Unassembled WGS sequence"/>
</dbReference>
<dbReference type="PROSITE" id="PS51462">
    <property type="entry name" value="NUDIX"/>
    <property type="match status" value="1"/>
</dbReference>
<evidence type="ECO:0000256" key="2">
    <source>
        <dbReference type="ARBA" id="ARBA00022801"/>
    </source>
</evidence>
<proteinExistence type="inferred from homology"/>
<keyword evidence="2" id="KW-0378">Hydrolase</keyword>
<protein>
    <submittedName>
        <fullName evidence="5">Methyltransferase domain-containing protein</fullName>
    </submittedName>
</protein>
<dbReference type="Pfam" id="PF00293">
    <property type="entry name" value="NUDIX"/>
    <property type="match status" value="1"/>
</dbReference>
<gene>
    <name evidence="5" type="ORF">H9Y04_22650</name>
</gene>
<dbReference type="CDD" id="cd02440">
    <property type="entry name" value="AdoMet_MTases"/>
    <property type="match status" value="1"/>
</dbReference>
<dbReference type="PRINTS" id="PR00502">
    <property type="entry name" value="NUDIXFAMILY"/>
</dbReference>
<dbReference type="InterPro" id="IPR029063">
    <property type="entry name" value="SAM-dependent_MTases_sf"/>
</dbReference>
<dbReference type="InterPro" id="IPR037523">
    <property type="entry name" value="VOC_core"/>
</dbReference>
<comment type="caution">
    <text evidence="5">The sequence shown here is derived from an EMBL/GenBank/DDBJ whole genome shotgun (WGS) entry which is preliminary data.</text>
</comment>
<dbReference type="InterPro" id="IPR020476">
    <property type="entry name" value="Nudix_hydrolase"/>
</dbReference>
<dbReference type="GO" id="GO:0008168">
    <property type="term" value="F:methyltransferase activity"/>
    <property type="evidence" value="ECO:0007669"/>
    <property type="project" value="UniProtKB-KW"/>
</dbReference>
<evidence type="ECO:0000259" key="3">
    <source>
        <dbReference type="PROSITE" id="PS51462"/>
    </source>
</evidence>
<dbReference type="RefSeq" id="WP_187815816.1">
    <property type="nucleotide sequence ID" value="NZ_JACTVJ010000011.1"/>
</dbReference>
<dbReference type="PROSITE" id="PS51819">
    <property type="entry name" value="VOC"/>
    <property type="match status" value="1"/>
</dbReference>
<dbReference type="SUPFAM" id="SSF55811">
    <property type="entry name" value="Nudix"/>
    <property type="match status" value="1"/>
</dbReference>
<name>A0ABR7SIU1_9ACTN</name>
<dbReference type="SUPFAM" id="SSF53335">
    <property type="entry name" value="S-adenosyl-L-methionine-dependent methyltransferases"/>
    <property type="match status" value="1"/>
</dbReference>
<dbReference type="Pfam" id="PF08241">
    <property type="entry name" value="Methyltransf_11"/>
    <property type="match status" value="1"/>
</dbReference>
<dbReference type="CDD" id="cd04683">
    <property type="entry name" value="NUDIX_Hydrolase"/>
    <property type="match status" value="1"/>
</dbReference>
<keyword evidence="5" id="KW-0489">Methyltransferase</keyword>
<dbReference type="InterPro" id="IPR020084">
    <property type="entry name" value="NUDIX_hydrolase_CS"/>
</dbReference>
<dbReference type="Gene3D" id="3.90.79.10">
    <property type="entry name" value="Nucleoside Triphosphate Pyrophosphohydrolase"/>
    <property type="match status" value="1"/>
</dbReference>
<dbReference type="Gene3D" id="3.40.50.150">
    <property type="entry name" value="Vaccinia Virus protein VP39"/>
    <property type="match status" value="1"/>
</dbReference>
<accession>A0ABR7SIU1</accession>
<evidence type="ECO:0000259" key="4">
    <source>
        <dbReference type="PROSITE" id="PS51819"/>
    </source>
</evidence>
<dbReference type="InterPro" id="IPR013216">
    <property type="entry name" value="Methyltransf_11"/>
</dbReference>
<dbReference type="SUPFAM" id="SSF54593">
    <property type="entry name" value="Glyoxalase/Bleomycin resistance protein/Dihydroxybiphenyl dioxygenase"/>
    <property type="match status" value="1"/>
</dbReference>
<dbReference type="InterPro" id="IPR015797">
    <property type="entry name" value="NUDIX_hydrolase-like_dom_sf"/>
</dbReference>
<organism evidence="5 6">
    <name type="scientific">Streptomyces polyasparticus</name>
    <dbReference type="NCBI Taxonomy" id="2767826"/>
    <lineage>
        <taxon>Bacteria</taxon>
        <taxon>Bacillati</taxon>
        <taxon>Actinomycetota</taxon>
        <taxon>Actinomycetes</taxon>
        <taxon>Kitasatosporales</taxon>
        <taxon>Streptomycetaceae</taxon>
        <taxon>Streptomyces</taxon>
    </lineage>
</organism>
<reference evidence="5 6" key="1">
    <citation type="submission" date="2020-08" db="EMBL/GenBank/DDBJ databases">
        <title>Genemic of Streptomyces polyaspartic.</title>
        <authorList>
            <person name="Liu W."/>
        </authorList>
    </citation>
    <scope>NUCLEOTIDE SEQUENCE [LARGE SCALE GENOMIC DNA]</scope>
    <source>
        <strain evidence="5 6">TRM66268-LWL</strain>
    </source>
</reference>
<dbReference type="EMBL" id="JACTVJ010000011">
    <property type="protein sequence ID" value="MBC9715353.1"/>
    <property type="molecule type" value="Genomic_DNA"/>
</dbReference>
<dbReference type="PROSITE" id="PS00893">
    <property type="entry name" value="NUDIX_BOX"/>
    <property type="match status" value="1"/>
</dbReference>
<dbReference type="Pfam" id="PF13669">
    <property type="entry name" value="Glyoxalase_4"/>
    <property type="match status" value="1"/>
</dbReference>
<dbReference type="Gene3D" id="3.10.180.10">
    <property type="entry name" value="2,3-Dihydroxybiphenyl 1,2-Dioxygenase, domain 1"/>
    <property type="match status" value="1"/>
</dbReference>
<feature type="domain" description="Nudix hydrolase" evidence="3">
    <location>
        <begin position="180"/>
        <end position="315"/>
    </location>
</feature>
<dbReference type="InterPro" id="IPR000086">
    <property type="entry name" value="NUDIX_hydrolase_dom"/>
</dbReference>
<dbReference type="PANTHER" id="PTHR43861">
    <property type="entry name" value="TRANS-ACONITATE 2-METHYLTRANSFERASE-RELATED"/>
    <property type="match status" value="1"/>
</dbReference>
<keyword evidence="6" id="KW-1185">Reference proteome</keyword>
<keyword evidence="5" id="KW-0808">Transferase</keyword>
<evidence type="ECO:0000256" key="1">
    <source>
        <dbReference type="ARBA" id="ARBA00005582"/>
    </source>
</evidence>